<evidence type="ECO:0000259" key="1">
    <source>
        <dbReference type="PROSITE" id="PS50213"/>
    </source>
</evidence>
<dbReference type="OrthoDB" id="1144324at2"/>
<dbReference type="PANTHER" id="PTHR10900">
    <property type="entry name" value="PERIOSTIN-RELATED"/>
    <property type="match status" value="1"/>
</dbReference>
<feature type="domain" description="FAS1" evidence="1">
    <location>
        <begin position="34"/>
        <end position="180"/>
    </location>
</feature>
<protein>
    <recommendedName>
        <fullName evidence="1">FAS1 domain-containing protein</fullName>
    </recommendedName>
</protein>
<dbReference type="EMBL" id="WRXO01000001">
    <property type="protein sequence ID" value="MVT39865.1"/>
    <property type="molecule type" value="Genomic_DNA"/>
</dbReference>
<dbReference type="SMART" id="SM00554">
    <property type="entry name" value="FAS1"/>
    <property type="match status" value="2"/>
</dbReference>
<accession>A0A6N8J3R1</accession>
<feature type="domain" description="FAS1" evidence="1">
    <location>
        <begin position="184"/>
        <end position="350"/>
    </location>
</feature>
<dbReference type="PROSITE" id="PS51257">
    <property type="entry name" value="PROKAR_LIPOPROTEIN"/>
    <property type="match status" value="1"/>
</dbReference>
<comment type="caution">
    <text evidence="2">The sequence shown here is derived from an EMBL/GenBank/DDBJ whole genome shotgun (WGS) entry which is preliminary data.</text>
</comment>
<gene>
    <name evidence="2" type="ORF">GO495_04665</name>
</gene>
<dbReference type="AlphaFoldDB" id="A0A6N8J3R1"/>
<dbReference type="InterPro" id="IPR036378">
    <property type="entry name" value="FAS1_dom_sf"/>
</dbReference>
<name>A0A6N8J3R1_9BACT</name>
<dbReference type="InterPro" id="IPR050904">
    <property type="entry name" value="Adhesion/Biosynth-related"/>
</dbReference>
<proteinExistence type="predicted"/>
<dbReference type="InterPro" id="IPR000782">
    <property type="entry name" value="FAS1_domain"/>
</dbReference>
<reference evidence="2 3" key="1">
    <citation type="submission" date="2019-12" db="EMBL/GenBank/DDBJ databases">
        <title>The draft genomic sequence of strain Chitinophaga oryziterrae JCM 16595.</title>
        <authorList>
            <person name="Zhang X."/>
        </authorList>
    </citation>
    <scope>NUCLEOTIDE SEQUENCE [LARGE SCALE GENOMIC DNA]</scope>
    <source>
        <strain evidence="2 3">JCM 16595</strain>
    </source>
</reference>
<keyword evidence="3" id="KW-1185">Reference proteome</keyword>
<dbReference type="Proteomes" id="UP000468388">
    <property type="component" value="Unassembled WGS sequence"/>
</dbReference>
<organism evidence="2 3">
    <name type="scientific">Chitinophaga oryziterrae</name>
    <dbReference type="NCBI Taxonomy" id="1031224"/>
    <lineage>
        <taxon>Bacteria</taxon>
        <taxon>Pseudomonadati</taxon>
        <taxon>Bacteroidota</taxon>
        <taxon>Chitinophagia</taxon>
        <taxon>Chitinophagales</taxon>
        <taxon>Chitinophagaceae</taxon>
        <taxon>Chitinophaga</taxon>
    </lineage>
</organism>
<dbReference type="Pfam" id="PF02469">
    <property type="entry name" value="Fasciclin"/>
    <property type="match status" value="2"/>
</dbReference>
<evidence type="ECO:0000313" key="2">
    <source>
        <dbReference type="EMBL" id="MVT39865.1"/>
    </source>
</evidence>
<sequence length="358" mass="40138">MQYNKLITFFISLLFIAGCKKEDLTIPGDKTAESRSIGSFIRNNYDLTLLSAALEKAGLSDSLNQPGPFTFFAPDNAAFNSIGITSAKDFETMNVDSLRFALKCQGFRDRKYISDFPFQLGNRYVSMAGPEMYVSVSKNVNYGSGASDRTVYVNGAYVYSNSKRNIALANGVVHVVRMPFRYTQGTVQDFLMADTSLSLFVTAMKRFKLWDGLKEKGPFTVFAPHNDAFRKYDLTADSINKMDPDKFQAIAFGIYSLIQEPRHIFSTDWQQINVDYGGISTYIHLPGFSIKPYYNYNEFLQQETHSITVVDDAGQSGINGPYQVHYKNGVAMGADHIVTNGIVHIVDDLLLYPQTLIK</sequence>
<dbReference type="PROSITE" id="PS50213">
    <property type="entry name" value="FAS1"/>
    <property type="match status" value="2"/>
</dbReference>
<evidence type="ECO:0000313" key="3">
    <source>
        <dbReference type="Proteomes" id="UP000468388"/>
    </source>
</evidence>
<dbReference type="Gene3D" id="2.30.180.10">
    <property type="entry name" value="FAS1 domain"/>
    <property type="match status" value="2"/>
</dbReference>
<dbReference type="PANTHER" id="PTHR10900:SF77">
    <property type="entry name" value="FI19380P1"/>
    <property type="match status" value="1"/>
</dbReference>
<dbReference type="RefSeq" id="WP_157298511.1">
    <property type="nucleotide sequence ID" value="NZ_BAAAZB010000005.1"/>
</dbReference>
<dbReference type="SUPFAM" id="SSF82153">
    <property type="entry name" value="FAS1 domain"/>
    <property type="match status" value="2"/>
</dbReference>